<accession>A0A7C9DYP0</accession>
<comment type="similarity">
    <text evidence="1">Belongs to the V-ATPase E subunit family.</text>
</comment>
<name>A0A7C9DYP0_OPUST</name>
<evidence type="ECO:0000313" key="4">
    <source>
        <dbReference type="EMBL" id="MBA4647989.1"/>
    </source>
</evidence>
<dbReference type="SUPFAM" id="SSF160527">
    <property type="entry name" value="V-type ATPase subunit E-like"/>
    <property type="match status" value="1"/>
</dbReference>
<dbReference type="Gene3D" id="6.10.250.1620">
    <property type="match status" value="1"/>
</dbReference>
<dbReference type="Pfam" id="PF01991">
    <property type="entry name" value="vATP-synt_E"/>
    <property type="match status" value="1"/>
</dbReference>
<protein>
    <submittedName>
        <fullName evidence="4">P-type H(+)-exporting transporter</fullName>
    </submittedName>
</protein>
<evidence type="ECO:0000256" key="1">
    <source>
        <dbReference type="ARBA" id="ARBA00005901"/>
    </source>
</evidence>
<dbReference type="GO" id="GO:0046961">
    <property type="term" value="F:proton-transporting ATPase activity, rotational mechanism"/>
    <property type="evidence" value="ECO:0007669"/>
    <property type="project" value="InterPro"/>
</dbReference>
<dbReference type="AlphaFoldDB" id="A0A7C9DYP0"/>
<dbReference type="EMBL" id="GISG01153250">
    <property type="protein sequence ID" value="MBA4647989.1"/>
    <property type="molecule type" value="Transcribed_RNA"/>
</dbReference>
<sequence length="229" mass="26299">MNDADVQKQIQQMVRFIRQEAEEKANEISVSAEEEFNIEKLQLVEAEKKKIKQEYERKEKQVQIRRKIEYSMQLNASRIKVLQAQDDLVNSMKDDASKELLRVSGDHFQYTKLLKELIVQSLLRLKEPAVLLRCRKDDVVLVEGVLDSAKEEYAQKANVHQPEIVIDDVYLPPVPTYHNAHGPFCSGGVVLASRDGKIVCENTLDARLEVAFRKKLPQIRRELFGVVAA</sequence>
<dbReference type="PANTHER" id="PTHR45715">
    <property type="entry name" value="ATPASE H+-TRANSPORTING V1 SUBUNIT E1A-RELATED"/>
    <property type="match status" value="1"/>
</dbReference>
<dbReference type="InterPro" id="IPR038495">
    <property type="entry name" value="ATPase_E_C"/>
</dbReference>
<dbReference type="Gene3D" id="3.30.2320.30">
    <property type="entry name" value="ATP synthase, E subunit, C-terminal"/>
    <property type="match status" value="1"/>
</dbReference>
<keyword evidence="2" id="KW-0813">Transport</keyword>
<evidence type="ECO:0000256" key="2">
    <source>
        <dbReference type="ARBA" id="ARBA00022448"/>
    </source>
</evidence>
<proteinExistence type="inferred from homology"/>
<reference evidence="4" key="2">
    <citation type="submission" date="2020-07" db="EMBL/GenBank/DDBJ databases">
        <authorList>
            <person name="Vera ALvarez R."/>
            <person name="Arias-Moreno D.M."/>
            <person name="Jimenez-Jacinto V."/>
            <person name="Jimenez-Bremont J.F."/>
            <person name="Swaminathan K."/>
            <person name="Moose S.P."/>
            <person name="Guerrero-Gonzalez M.L."/>
            <person name="Marino-Ramirez L."/>
            <person name="Landsman D."/>
            <person name="Rodriguez-Kessler M."/>
            <person name="Delgado-Sanchez P."/>
        </authorList>
    </citation>
    <scope>NUCLEOTIDE SEQUENCE</scope>
    <source>
        <tissue evidence="4">Cladode</tissue>
    </source>
</reference>
<organism evidence="4">
    <name type="scientific">Opuntia streptacantha</name>
    <name type="common">Prickly pear cactus</name>
    <name type="synonym">Opuntia cardona</name>
    <dbReference type="NCBI Taxonomy" id="393608"/>
    <lineage>
        <taxon>Eukaryota</taxon>
        <taxon>Viridiplantae</taxon>
        <taxon>Streptophyta</taxon>
        <taxon>Embryophyta</taxon>
        <taxon>Tracheophyta</taxon>
        <taxon>Spermatophyta</taxon>
        <taxon>Magnoliopsida</taxon>
        <taxon>eudicotyledons</taxon>
        <taxon>Gunneridae</taxon>
        <taxon>Pentapetalae</taxon>
        <taxon>Caryophyllales</taxon>
        <taxon>Cactineae</taxon>
        <taxon>Cactaceae</taxon>
        <taxon>Opuntioideae</taxon>
        <taxon>Opuntia</taxon>
    </lineage>
</organism>
<dbReference type="InterPro" id="IPR002842">
    <property type="entry name" value="ATPase_V1_Esu"/>
</dbReference>
<dbReference type="HAMAP" id="MF_00311">
    <property type="entry name" value="ATP_synth_E_arch"/>
    <property type="match status" value="1"/>
</dbReference>
<reference evidence="4" key="1">
    <citation type="journal article" date="2013" name="J. Plant Res.">
        <title>Effect of fungi and light on seed germination of three Opuntia species from semiarid lands of central Mexico.</title>
        <authorList>
            <person name="Delgado-Sanchez P."/>
            <person name="Jimenez-Bremont J.F."/>
            <person name="Guerrero-Gonzalez Mde L."/>
            <person name="Flores J."/>
        </authorList>
    </citation>
    <scope>NUCLEOTIDE SEQUENCE</scope>
    <source>
        <tissue evidence="4">Cladode</tissue>
    </source>
</reference>
<keyword evidence="3" id="KW-0406">Ion transport</keyword>
<dbReference type="GO" id="GO:0033178">
    <property type="term" value="C:proton-transporting two-sector ATPase complex, catalytic domain"/>
    <property type="evidence" value="ECO:0007669"/>
    <property type="project" value="InterPro"/>
</dbReference>
<evidence type="ECO:0000256" key="3">
    <source>
        <dbReference type="ARBA" id="ARBA00023065"/>
    </source>
</evidence>